<organism evidence="5 6">
    <name type="scientific">Sphingomonas olei</name>
    <dbReference type="NCBI Taxonomy" id="1886787"/>
    <lineage>
        <taxon>Bacteria</taxon>
        <taxon>Pseudomonadati</taxon>
        <taxon>Pseudomonadota</taxon>
        <taxon>Alphaproteobacteria</taxon>
        <taxon>Sphingomonadales</taxon>
        <taxon>Sphingomonadaceae</taxon>
        <taxon>Sphingomonas</taxon>
    </lineage>
</organism>
<comment type="caution">
    <text evidence="5">The sequence shown here is derived from an EMBL/GenBank/DDBJ whole genome shotgun (WGS) entry which is preliminary data.</text>
</comment>
<evidence type="ECO:0000256" key="1">
    <source>
        <dbReference type="ARBA" id="ARBA00007768"/>
    </source>
</evidence>
<evidence type="ECO:0000313" key="5">
    <source>
        <dbReference type="EMBL" id="THG41695.1"/>
    </source>
</evidence>
<keyword evidence="6" id="KW-1185">Reference proteome</keyword>
<protein>
    <recommendedName>
        <fullName evidence="3">PF03932 family protein CutC</fullName>
    </recommendedName>
</protein>
<dbReference type="CDD" id="cd05008">
    <property type="entry name" value="SIS_GlmS_GlmD_1"/>
    <property type="match status" value="1"/>
</dbReference>
<dbReference type="InterPro" id="IPR035466">
    <property type="entry name" value="GlmS/AgaS_SIS"/>
</dbReference>
<comment type="subcellular location">
    <subcellularLocation>
        <location evidence="3">Cytoplasm</location>
    </subcellularLocation>
</comment>
<dbReference type="EMBL" id="SSTI01000002">
    <property type="protein sequence ID" value="THG41695.1"/>
    <property type="molecule type" value="Genomic_DNA"/>
</dbReference>
<name>A0ABY2QKR5_9SPHN</name>
<evidence type="ECO:0000313" key="6">
    <source>
        <dbReference type="Proteomes" id="UP000308038"/>
    </source>
</evidence>
<dbReference type="CDD" id="cd05009">
    <property type="entry name" value="SIS_GlmS_GlmD_2"/>
    <property type="match status" value="1"/>
</dbReference>
<feature type="domain" description="SIS" evidence="4">
    <location>
        <begin position="330"/>
        <end position="478"/>
    </location>
</feature>
<evidence type="ECO:0000256" key="3">
    <source>
        <dbReference type="HAMAP-Rule" id="MF_00795"/>
    </source>
</evidence>
<proteinExistence type="inferred from homology"/>
<sequence length="637" mass="65846">MNARSLSSAADAHIRYYGGDAYRAGGAAIRCAAFRRSGRKAEGMSNVLIEIRVDDASGLAAAIAGGADRIALCSSLALGGLTPTPGLLRQAAQSPVPVRAMIRPREGNFSYDAAERAAMLHDIDVARAEGLSGVVIGALTPDGELDVALLEEMVARAVGMDVTLHRAVDLLPDPVAAVEIAAELGIATILTSGGARTAAAGAATIGRMRAQAGDRVEIMAGGTIRATDVAALVEETGVRAVHAAASRPRVAWAPALRLGFESELARTTDWEEVARLRAALRRPATMRPVPIAAPPAKPDPAGTLMHNEAGEAPEAAARFLARNSATIARLAARLRRDPPPFIVTCARGSSDHAATYGKYLFETKTGITVASAAPSIASLYRAPLEAKGALCLAISQSGRSPDLLATAAAYKAGGALVVAMVNDEESPLAACADEVLPLCAGPERSIAATKSYITTLVAQAALAAAWASDAALQERLAALPDALSRAFALRWGAAIPPLVGARDLFVLGRGYGYAVALEAALKFKETCGLHAEAFSAAEVRHGPMAIVRRGFPVLGFASSDASGDDVRDAAALFAERGAVTLLADAGGKGVLPALACDPVLEPILQIQSFYRMVNALAIARGNDPDAPPHLRKVTETR</sequence>
<comment type="caution">
    <text evidence="3">Once thought to be involved in copper homeostasis, experiments in E.coli have shown this is not the case.</text>
</comment>
<feature type="domain" description="SIS" evidence="4">
    <location>
        <begin position="494"/>
        <end position="627"/>
    </location>
</feature>
<dbReference type="Pfam" id="PF03932">
    <property type="entry name" value="CutC"/>
    <property type="match status" value="1"/>
</dbReference>
<dbReference type="PROSITE" id="PS51464">
    <property type="entry name" value="SIS"/>
    <property type="match status" value="2"/>
</dbReference>
<comment type="similarity">
    <text evidence="1 3">Belongs to the CutC family.</text>
</comment>
<dbReference type="SUPFAM" id="SSF110395">
    <property type="entry name" value="CutC-like"/>
    <property type="match status" value="1"/>
</dbReference>
<evidence type="ECO:0000256" key="2">
    <source>
        <dbReference type="ARBA" id="ARBA00022737"/>
    </source>
</evidence>
<dbReference type="InterPro" id="IPR005627">
    <property type="entry name" value="CutC-like"/>
</dbReference>
<dbReference type="PANTHER" id="PTHR12598">
    <property type="entry name" value="COPPER HOMEOSTASIS PROTEIN CUTC"/>
    <property type="match status" value="1"/>
</dbReference>
<dbReference type="InterPro" id="IPR001347">
    <property type="entry name" value="SIS_dom"/>
</dbReference>
<dbReference type="PANTHER" id="PTHR12598:SF0">
    <property type="entry name" value="COPPER HOMEOSTASIS PROTEIN CUTC HOMOLOG"/>
    <property type="match status" value="1"/>
</dbReference>
<dbReference type="Gene3D" id="3.40.50.10490">
    <property type="entry name" value="Glucose-6-phosphate isomerase like protein, domain 1"/>
    <property type="match status" value="2"/>
</dbReference>
<keyword evidence="3" id="KW-0963">Cytoplasm</keyword>
<gene>
    <name evidence="3" type="primary">cutC</name>
    <name evidence="5" type="ORF">E5988_04145</name>
</gene>
<dbReference type="Pfam" id="PF01380">
    <property type="entry name" value="SIS"/>
    <property type="match status" value="2"/>
</dbReference>
<dbReference type="InterPro" id="IPR035490">
    <property type="entry name" value="GlmS/FrlB_SIS"/>
</dbReference>
<dbReference type="Proteomes" id="UP000308038">
    <property type="component" value="Unassembled WGS sequence"/>
</dbReference>
<reference evidence="5 6" key="1">
    <citation type="submission" date="2019-04" db="EMBL/GenBank/DDBJ databases">
        <title>Microbes associate with the intestines of laboratory mice.</title>
        <authorList>
            <person name="Navarre W."/>
            <person name="Wong E."/>
            <person name="Huang K.C."/>
            <person name="Tropini C."/>
            <person name="Ng K."/>
            <person name="Yu B."/>
        </authorList>
    </citation>
    <scope>NUCLEOTIDE SEQUENCE [LARGE SCALE GENOMIC DNA]</scope>
    <source>
        <strain evidence="5 6">NM83_B4-11</strain>
    </source>
</reference>
<accession>A0ABY2QKR5</accession>
<dbReference type="InterPro" id="IPR036822">
    <property type="entry name" value="CutC-like_dom_sf"/>
</dbReference>
<dbReference type="HAMAP" id="MF_00795">
    <property type="entry name" value="CutC"/>
    <property type="match status" value="1"/>
</dbReference>
<dbReference type="InterPro" id="IPR046348">
    <property type="entry name" value="SIS_dom_sf"/>
</dbReference>
<dbReference type="Gene3D" id="3.20.20.380">
    <property type="entry name" value="Copper homeostasis (CutC) domain"/>
    <property type="match status" value="1"/>
</dbReference>
<keyword evidence="2" id="KW-0677">Repeat</keyword>
<evidence type="ECO:0000259" key="4">
    <source>
        <dbReference type="PROSITE" id="PS51464"/>
    </source>
</evidence>
<dbReference type="SUPFAM" id="SSF53697">
    <property type="entry name" value="SIS domain"/>
    <property type="match status" value="1"/>
</dbReference>